<reference evidence="4" key="1">
    <citation type="journal article" date="2021" name="BMC Genomics">
        <title>Chromosome-level genome assembly and manually-curated proteome of model necrotroph Parastagonospora nodorum Sn15 reveals a genome-wide trove of candidate effector homologs, and redundancy of virulence-related functions within an accessory chromosome.</title>
        <authorList>
            <person name="Bertazzoni S."/>
            <person name="Jones D.A.B."/>
            <person name="Phan H.T."/>
            <person name="Tan K.-C."/>
            <person name="Hane J.K."/>
        </authorList>
    </citation>
    <scope>NUCLEOTIDE SEQUENCE [LARGE SCALE GENOMIC DNA]</scope>
    <source>
        <strain evidence="4">SN15 / ATCC MYA-4574 / FGSC 10173)</strain>
    </source>
</reference>
<sequence length="721" mass="80250">MPGLAMDPSQVSLAAPHRSPTSPSVNDVCEKDPHVKDEYDASGEHSHDEATYKPRPQLPKPFVFMRSLADLIKDLDNDIIDVDPEYQREVVWTADRMTGLVDSLMENFYIPPIILNKRIPADKSKPAVHVCVDGKQRLSSVRAFVKGMIPCHDFRGEKWWFCDTPGSRRKKVLPEETQKTFLRKEFVSFEFKELLPDQEEDLFARVQMGVQLSLAEKMRASTGPWQELARLFVDDFPDIYSLMKDRARAKDFQLTLSCFSQIVEVMHPTASDGIPILRTNYNALPKLLSNKAAVDDALKSHLASVWNIFKELIDMDPDTFTNASKWLRGVQTFAPVEMVAVAVLISMYSDTRNKRLLLGDIRALREAIRENFNDIRMNTKEWSFIWKYIEELEAIRGAVDGSTVQRRVATIDTNVSRTNLPAATQAIGAEQRATSAGAIKALPALPHRGSFIIKKERDLPSASTVESRQTKRQRTDPGPINPRTSIVKHPRPLFASTTHAAEMQPSQLGAQLAQYAYGQPQYPPVPMYVPTPPTAIRSFATLSPQIETGSNQSTYNSPYGYRAPTALVAPPVPIAPMHRSPIAPSLNIRPPLTTSSTSPLISGSRSHTPVKNAATLKTGYGAYSSKIAEEQWAGEIRSASPTPDPVSTLSSKRRRSEGTPRDGPPQPNIAQYDGAIDLTSDSEQEQERQNLLLTFKAKAIADRKKQLQQNAASSPSRPESS</sequence>
<accession>A0A7U2HWC8</accession>
<feature type="region of interest" description="Disordered" evidence="1">
    <location>
        <begin position="634"/>
        <end position="672"/>
    </location>
</feature>
<evidence type="ECO:0000259" key="2">
    <source>
        <dbReference type="Pfam" id="PF03235"/>
    </source>
</evidence>
<feature type="region of interest" description="Disordered" evidence="1">
    <location>
        <begin position="1"/>
        <end position="55"/>
    </location>
</feature>
<dbReference type="InterPro" id="IPR004919">
    <property type="entry name" value="GmrSD_N"/>
</dbReference>
<dbReference type="OrthoDB" id="5419821at2759"/>
<dbReference type="PANTHER" id="PTHR39639:SF1">
    <property type="entry name" value="DUF262 DOMAIN-CONTAINING PROTEIN"/>
    <property type="match status" value="1"/>
</dbReference>
<dbReference type="AlphaFoldDB" id="A0A7U2HWC8"/>
<proteinExistence type="predicted"/>
<dbReference type="PANTHER" id="PTHR39639">
    <property type="entry name" value="CHROMOSOME 16, WHOLE GENOME SHOTGUN SEQUENCE"/>
    <property type="match status" value="1"/>
</dbReference>
<feature type="compositionally biased region" description="Polar residues" evidence="1">
    <location>
        <begin position="639"/>
        <end position="650"/>
    </location>
</feature>
<evidence type="ECO:0000313" key="4">
    <source>
        <dbReference type="Proteomes" id="UP000663193"/>
    </source>
</evidence>
<gene>
    <name evidence="3" type="ORF">JI435_075920</name>
</gene>
<evidence type="ECO:0000313" key="3">
    <source>
        <dbReference type="EMBL" id="QRC94350.1"/>
    </source>
</evidence>
<feature type="domain" description="GmrSD restriction endonucleases N-terminal" evidence="2">
    <location>
        <begin position="71"/>
        <end position="195"/>
    </location>
</feature>
<dbReference type="VEuPathDB" id="FungiDB:JI435_075920"/>
<name>A0A7U2HWC8_PHANO</name>
<dbReference type="Pfam" id="PF03235">
    <property type="entry name" value="GmrSD_N"/>
    <property type="match status" value="1"/>
</dbReference>
<dbReference type="Proteomes" id="UP000663193">
    <property type="component" value="Chromosome 4"/>
</dbReference>
<feature type="region of interest" description="Disordered" evidence="1">
    <location>
        <begin position="456"/>
        <end position="487"/>
    </location>
</feature>
<evidence type="ECO:0000256" key="1">
    <source>
        <dbReference type="SAM" id="MobiDB-lite"/>
    </source>
</evidence>
<organism evidence="3 4">
    <name type="scientific">Phaeosphaeria nodorum (strain SN15 / ATCC MYA-4574 / FGSC 10173)</name>
    <name type="common">Glume blotch fungus</name>
    <name type="synonym">Parastagonospora nodorum</name>
    <dbReference type="NCBI Taxonomy" id="321614"/>
    <lineage>
        <taxon>Eukaryota</taxon>
        <taxon>Fungi</taxon>
        <taxon>Dikarya</taxon>
        <taxon>Ascomycota</taxon>
        <taxon>Pezizomycotina</taxon>
        <taxon>Dothideomycetes</taxon>
        <taxon>Pleosporomycetidae</taxon>
        <taxon>Pleosporales</taxon>
        <taxon>Pleosporineae</taxon>
        <taxon>Phaeosphaeriaceae</taxon>
        <taxon>Parastagonospora</taxon>
    </lineage>
</organism>
<feature type="compositionally biased region" description="Low complexity" evidence="1">
    <location>
        <begin position="588"/>
        <end position="606"/>
    </location>
</feature>
<feature type="compositionally biased region" description="Basic and acidic residues" evidence="1">
    <location>
        <begin position="28"/>
        <end position="52"/>
    </location>
</feature>
<keyword evidence="4" id="KW-1185">Reference proteome</keyword>
<feature type="region of interest" description="Disordered" evidence="1">
    <location>
        <begin position="585"/>
        <end position="613"/>
    </location>
</feature>
<dbReference type="EMBL" id="CP069026">
    <property type="protein sequence ID" value="QRC94350.1"/>
    <property type="molecule type" value="Genomic_DNA"/>
</dbReference>
<protein>
    <recommendedName>
        <fullName evidence="2">GmrSD restriction endonucleases N-terminal domain-containing protein</fullName>
    </recommendedName>
</protein>